<dbReference type="FunFam" id="2.60.110.10:FF:000004">
    <property type="entry name" value="THAUMATIN-LIKE PROTEIN 1"/>
    <property type="match status" value="1"/>
</dbReference>
<dbReference type="PhylomeDB" id="O45533"/>
<sequence>MALAQLIFAVSLLALGAETRKITIYNRCPFTIWPGIQGPGNPAGGGFTLHSEHSRDITVSDSWTAGRIWARTGCDANFNCETGFCGNSEQCNGAGGVPPASLAEFTLNGRAGQDFYDVSMVDGYNIPVFIQPHGVSGCHRAGGCVTDMNANCPGDLIVRGRDGRVVACKSACLKYQSDRECCRNEYNNPRTCTRSALAQLFKNACPTAYSYAYDDASSTFTCQPSASYTVQFC</sequence>
<dbReference type="AlphaFoldDB" id="O45533"/>
<dbReference type="PIR" id="T22396">
    <property type="entry name" value="T22396"/>
</dbReference>
<name>O45533_CAEEL</name>
<dbReference type="GO" id="GO:0005576">
    <property type="term" value="C:extracellular region"/>
    <property type="evidence" value="ECO:0000250"/>
    <property type="project" value="WormBase"/>
</dbReference>
<feature type="disulfide bond" evidence="1">
    <location>
        <begin position="152"/>
        <end position="168"/>
    </location>
</feature>
<proteinExistence type="predicted"/>
<dbReference type="AGR" id="WB:WBGene00009858"/>
<feature type="chain" id="PRO_5004158345" evidence="2">
    <location>
        <begin position="20"/>
        <end position="233"/>
    </location>
</feature>
<dbReference type="RefSeq" id="NP_507263.1">
    <property type="nucleotide sequence ID" value="NM_074862.1"/>
</dbReference>
<dbReference type="EMBL" id="BX284605">
    <property type="protein sequence ID" value="CAB04418.1"/>
    <property type="molecule type" value="Genomic_DNA"/>
</dbReference>
<dbReference type="PRINTS" id="PR00347">
    <property type="entry name" value="THAUMATIN"/>
</dbReference>
<feature type="signal peptide" evidence="2">
    <location>
        <begin position="1"/>
        <end position="19"/>
    </location>
</feature>
<evidence type="ECO:0000256" key="2">
    <source>
        <dbReference type="SAM" id="SignalP"/>
    </source>
</evidence>
<feature type="disulfide bond" evidence="1">
    <location>
        <begin position="85"/>
        <end position="91"/>
    </location>
</feature>
<feature type="disulfide bond" evidence="1">
    <location>
        <begin position="28"/>
        <end position="233"/>
    </location>
</feature>
<dbReference type="PIRSF" id="PIRSF002703">
    <property type="entry name" value="Thaumatin"/>
    <property type="match status" value="1"/>
</dbReference>
<feature type="disulfide bond" evidence="1">
    <location>
        <begin position="74"/>
        <end position="80"/>
    </location>
</feature>
<evidence type="ECO:0000313" key="3">
    <source>
        <dbReference type="EMBL" id="CAB04418.1"/>
    </source>
</evidence>
<dbReference type="SMR" id="O45533"/>
<dbReference type="SUPFAM" id="SSF49870">
    <property type="entry name" value="Osmotin, thaumatin-like protein"/>
    <property type="match status" value="1"/>
</dbReference>
<dbReference type="KEGG" id="cel:CELE_F49A5.6"/>
<organism evidence="3 4">
    <name type="scientific">Caenorhabditis elegans</name>
    <dbReference type="NCBI Taxonomy" id="6239"/>
    <lineage>
        <taxon>Eukaryota</taxon>
        <taxon>Metazoa</taxon>
        <taxon>Ecdysozoa</taxon>
        <taxon>Nematoda</taxon>
        <taxon>Chromadorea</taxon>
        <taxon>Rhabditida</taxon>
        <taxon>Rhabditina</taxon>
        <taxon>Rhabditomorpha</taxon>
        <taxon>Rhabditoidea</taxon>
        <taxon>Rhabditidae</taxon>
        <taxon>Peloderinae</taxon>
        <taxon>Caenorhabditis</taxon>
    </lineage>
</organism>
<feature type="disulfide bond" evidence="1">
    <location>
        <begin position="172"/>
        <end position="181"/>
    </location>
</feature>
<protein>
    <submittedName>
        <fullName evidence="3">THaumatiN family</fullName>
    </submittedName>
</protein>
<gene>
    <name evidence="3 5" type="primary">thn-4</name>
    <name evidence="3" type="ORF">CELE_F49A5.6</name>
    <name evidence="5" type="ORF">F49A5.6</name>
</gene>
<dbReference type="Gene3D" id="2.60.110.10">
    <property type="entry name" value="Thaumatin"/>
    <property type="match status" value="1"/>
</dbReference>
<dbReference type="FunCoup" id="O45533">
    <property type="interactions" value="10"/>
</dbReference>
<accession>O45533</accession>
<dbReference type="PROSITE" id="PS51367">
    <property type="entry name" value="THAUMATIN_2"/>
    <property type="match status" value="1"/>
</dbReference>
<dbReference type="CDD" id="cd09218">
    <property type="entry name" value="TLP-PA"/>
    <property type="match status" value="1"/>
</dbReference>
<dbReference type="UCSC" id="F49A5.6">
    <property type="organism name" value="c. elegans"/>
</dbReference>
<dbReference type="OMA" id="HEPETMT"/>
<dbReference type="eggNOG" id="ENOG502QQ6D">
    <property type="taxonomic scope" value="Eukaryota"/>
</dbReference>
<dbReference type="CTD" id="186006"/>
<feature type="disulfide bond" evidence="1">
    <location>
        <begin position="182"/>
        <end position="192"/>
    </location>
</feature>
<dbReference type="OrthoDB" id="5861241at2759"/>
<evidence type="ECO:0000313" key="4">
    <source>
        <dbReference type="Proteomes" id="UP000001940"/>
    </source>
</evidence>
<keyword evidence="4" id="KW-1185">Reference proteome</keyword>
<dbReference type="InParanoid" id="O45533"/>
<dbReference type="PANTHER" id="PTHR31013">
    <property type="entry name" value="THAUMATIN FAMILY PROTEIN-RELATED"/>
    <property type="match status" value="1"/>
</dbReference>
<keyword evidence="2" id="KW-0732">Signal</keyword>
<evidence type="ECO:0000313" key="5">
    <source>
        <dbReference type="WormBase" id="F49A5.6"/>
    </source>
</evidence>
<dbReference type="InterPro" id="IPR001938">
    <property type="entry name" value="Thaumatin"/>
</dbReference>
<dbReference type="WormBase" id="F49A5.6">
    <property type="protein sequence ID" value="CE16069"/>
    <property type="gene ID" value="WBGene00009858"/>
    <property type="gene designation" value="thn-4"/>
</dbReference>
<dbReference type="Proteomes" id="UP000001940">
    <property type="component" value="Chromosome V"/>
</dbReference>
<dbReference type="HOGENOM" id="CLU_043181_0_1_1"/>
<dbReference type="Pfam" id="PF00314">
    <property type="entry name" value="Thaumatin"/>
    <property type="match status" value="1"/>
</dbReference>
<dbReference type="GeneID" id="186006"/>
<dbReference type="PaxDb" id="6239-F49A5.6"/>
<dbReference type="InterPro" id="IPR037176">
    <property type="entry name" value="Osmotin/thaumatin-like_sf"/>
</dbReference>
<dbReference type="STRING" id="6239.F49A5.6.1"/>
<feature type="disulfide bond" evidence="1">
    <location>
        <begin position="144"/>
        <end position="205"/>
    </location>
</feature>
<dbReference type="SMART" id="SM00205">
    <property type="entry name" value="THN"/>
    <property type="match status" value="1"/>
</dbReference>
<evidence type="ECO:0000256" key="1">
    <source>
        <dbReference type="PIRSR" id="PIRSR002703-1"/>
    </source>
</evidence>
<reference evidence="3 4" key="1">
    <citation type="journal article" date="1998" name="Science">
        <title>Genome sequence of the nematode C. elegans: a platform for investigating biology.</title>
        <authorList>
            <consortium name="The C. elegans sequencing consortium"/>
            <person name="Sulson J.E."/>
            <person name="Waterston R."/>
        </authorList>
    </citation>
    <scope>NUCLEOTIDE SEQUENCE [LARGE SCALE GENOMIC DNA]</scope>
    <source>
        <strain evidence="3 4">Bristol N2</strain>
    </source>
</reference>
<keyword evidence="1" id="KW-1015">Disulfide bond</keyword>
<dbReference type="PANTHER" id="PTHR31013:SF13">
    <property type="entry name" value="PATHOGENESIS-RELATED PROTEIN 5-LIKE-RELATED"/>
    <property type="match status" value="1"/>
</dbReference>